<feature type="disulfide bond" description="Redox-active" evidence="3">
    <location>
        <begin position="87"/>
        <end position="91"/>
    </location>
</feature>
<dbReference type="RefSeq" id="WP_123204620.1">
    <property type="nucleotide sequence ID" value="NZ_RBEE01000005.1"/>
</dbReference>
<dbReference type="AlphaFoldDB" id="A0A3N0C001"/>
<dbReference type="OrthoDB" id="9811998at2"/>
<dbReference type="InterPro" id="IPR003782">
    <property type="entry name" value="SCO1/SenC"/>
</dbReference>
<gene>
    <name evidence="4" type="ORF">D7004_04160</name>
</gene>
<dbReference type="InterPro" id="IPR036249">
    <property type="entry name" value="Thioredoxin-like_sf"/>
</dbReference>
<sequence>MYRIVFLILSSALIFSGCKQKDKEIIPLPYYNEPTFTPIFLKNNELVKNKITHTINSFSFLNQDSVMVNEQTIEGKIHVANFIFTSCGSICPTMTKNLKTVSDGFANDKNLVFLSFSVTPWIDKPYVLKRYKEQNHIDNGNWHFLTGSKAEIYDLARKSYFAEEDIGFSKDSTEFLHTEHFILVDKNKRIRGIYNGTLALEMQQLIDDIKTLKSTE</sequence>
<reference evidence="4 5" key="1">
    <citation type="submission" date="2018-10" db="EMBL/GenBank/DDBJ databases">
        <title>Genome sequencing of Pedobacter jejuensis TNB23.</title>
        <authorList>
            <person name="Cho Y.-J."/>
            <person name="Cho A."/>
            <person name="Kim O.-S."/>
        </authorList>
    </citation>
    <scope>NUCLEOTIDE SEQUENCE [LARGE SCALE GENOMIC DNA]</scope>
    <source>
        <strain evidence="4 5">TNB23</strain>
    </source>
</reference>
<protein>
    <submittedName>
        <fullName evidence="4">SCO family protein</fullName>
    </submittedName>
</protein>
<keyword evidence="2" id="KW-0479">Metal-binding</keyword>
<dbReference type="Pfam" id="PF02630">
    <property type="entry name" value="SCO1-SenC"/>
    <property type="match status" value="1"/>
</dbReference>
<evidence type="ECO:0000313" key="4">
    <source>
        <dbReference type="EMBL" id="RNL55511.1"/>
    </source>
</evidence>
<name>A0A3N0C001_9SPHI</name>
<dbReference type="Proteomes" id="UP000274046">
    <property type="component" value="Unassembled WGS sequence"/>
</dbReference>
<evidence type="ECO:0000256" key="1">
    <source>
        <dbReference type="ARBA" id="ARBA00010996"/>
    </source>
</evidence>
<comment type="similarity">
    <text evidence="1">Belongs to the SCO1/2 family.</text>
</comment>
<keyword evidence="5" id="KW-1185">Reference proteome</keyword>
<dbReference type="GO" id="GO:0046872">
    <property type="term" value="F:metal ion binding"/>
    <property type="evidence" value="ECO:0007669"/>
    <property type="project" value="UniProtKB-KW"/>
</dbReference>
<feature type="binding site" evidence="2">
    <location>
        <position position="177"/>
    </location>
    <ligand>
        <name>Cu cation</name>
        <dbReference type="ChEBI" id="CHEBI:23378"/>
    </ligand>
</feature>
<proteinExistence type="inferred from homology"/>
<comment type="caution">
    <text evidence="4">The sequence shown here is derived from an EMBL/GenBank/DDBJ whole genome shotgun (WGS) entry which is preliminary data.</text>
</comment>
<dbReference type="EMBL" id="RBEE01000005">
    <property type="protein sequence ID" value="RNL55511.1"/>
    <property type="molecule type" value="Genomic_DNA"/>
</dbReference>
<keyword evidence="3" id="KW-1015">Disulfide bond</keyword>
<accession>A0A3N0C001</accession>
<dbReference type="Gene3D" id="3.40.30.10">
    <property type="entry name" value="Glutaredoxin"/>
    <property type="match status" value="1"/>
</dbReference>
<keyword evidence="2" id="KW-0186">Copper</keyword>
<dbReference type="PROSITE" id="PS51257">
    <property type="entry name" value="PROKAR_LIPOPROTEIN"/>
    <property type="match status" value="1"/>
</dbReference>
<organism evidence="4 5">
    <name type="scientific">Pedobacter jejuensis</name>
    <dbReference type="NCBI Taxonomy" id="1268550"/>
    <lineage>
        <taxon>Bacteria</taxon>
        <taxon>Pseudomonadati</taxon>
        <taxon>Bacteroidota</taxon>
        <taxon>Sphingobacteriia</taxon>
        <taxon>Sphingobacteriales</taxon>
        <taxon>Sphingobacteriaceae</taxon>
        <taxon>Pedobacter</taxon>
    </lineage>
</organism>
<feature type="binding site" evidence="2">
    <location>
        <position position="91"/>
    </location>
    <ligand>
        <name>Cu cation</name>
        <dbReference type="ChEBI" id="CHEBI:23378"/>
    </ligand>
</feature>
<dbReference type="CDD" id="cd02968">
    <property type="entry name" value="SCO"/>
    <property type="match status" value="1"/>
</dbReference>
<evidence type="ECO:0000313" key="5">
    <source>
        <dbReference type="Proteomes" id="UP000274046"/>
    </source>
</evidence>
<evidence type="ECO:0000256" key="2">
    <source>
        <dbReference type="PIRSR" id="PIRSR603782-1"/>
    </source>
</evidence>
<dbReference type="PANTHER" id="PTHR12151:SF25">
    <property type="entry name" value="LINALOOL DEHYDRATASE_ISOMERASE DOMAIN-CONTAINING PROTEIN"/>
    <property type="match status" value="1"/>
</dbReference>
<evidence type="ECO:0000256" key="3">
    <source>
        <dbReference type="PIRSR" id="PIRSR603782-2"/>
    </source>
</evidence>
<dbReference type="PANTHER" id="PTHR12151">
    <property type="entry name" value="ELECTRON TRANSPORT PROTIN SCO1/SENC FAMILY MEMBER"/>
    <property type="match status" value="1"/>
</dbReference>
<feature type="binding site" evidence="2">
    <location>
        <position position="87"/>
    </location>
    <ligand>
        <name>Cu cation</name>
        <dbReference type="ChEBI" id="CHEBI:23378"/>
    </ligand>
</feature>
<dbReference type="SUPFAM" id="SSF52833">
    <property type="entry name" value="Thioredoxin-like"/>
    <property type="match status" value="1"/>
</dbReference>